<name>A0A3L8SJR6_CHLGU</name>
<evidence type="ECO:0000313" key="3">
    <source>
        <dbReference type="Proteomes" id="UP000276834"/>
    </source>
</evidence>
<organism evidence="2 3">
    <name type="scientific">Chloebia gouldiae</name>
    <name type="common">Gouldian finch</name>
    <name type="synonym">Erythrura gouldiae</name>
    <dbReference type="NCBI Taxonomy" id="44316"/>
    <lineage>
        <taxon>Eukaryota</taxon>
        <taxon>Metazoa</taxon>
        <taxon>Chordata</taxon>
        <taxon>Craniata</taxon>
        <taxon>Vertebrata</taxon>
        <taxon>Euteleostomi</taxon>
        <taxon>Archelosauria</taxon>
        <taxon>Archosauria</taxon>
        <taxon>Dinosauria</taxon>
        <taxon>Saurischia</taxon>
        <taxon>Theropoda</taxon>
        <taxon>Coelurosauria</taxon>
        <taxon>Aves</taxon>
        <taxon>Neognathae</taxon>
        <taxon>Neoaves</taxon>
        <taxon>Telluraves</taxon>
        <taxon>Australaves</taxon>
        <taxon>Passeriformes</taxon>
        <taxon>Passeroidea</taxon>
        <taxon>Passeridae</taxon>
        <taxon>Chloebia</taxon>
    </lineage>
</organism>
<dbReference type="Proteomes" id="UP000276834">
    <property type="component" value="Unassembled WGS sequence"/>
</dbReference>
<feature type="compositionally biased region" description="Basic and acidic residues" evidence="1">
    <location>
        <begin position="8"/>
        <end position="20"/>
    </location>
</feature>
<dbReference type="EMBL" id="QUSF01000016">
    <property type="protein sequence ID" value="RLW03245.1"/>
    <property type="molecule type" value="Genomic_DNA"/>
</dbReference>
<reference evidence="2 3" key="1">
    <citation type="journal article" date="2018" name="Proc. R. Soc. B">
        <title>A non-coding region near Follistatin controls head colour polymorphism in the Gouldian finch.</title>
        <authorList>
            <person name="Toomey M.B."/>
            <person name="Marques C.I."/>
            <person name="Andrade P."/>
            <person name="Araujo P.M."/>
            <person name="Sabatino S."/>
            <person name="Gazda M.A."/>
            <person name="Afonso S."/>
            <person name="Lopes R.J."/>
            <person name="Corbo J.C."/>
            <person name="Carneiro M."/>
        </authorList>
    </citation>
    <scope>NUCLEOTIDE SEQUENCE [LARGE SCALE GENOMIC DNA]</scope>
    <source>
        <strain evidence="2">Red01</strain>
        <tissue evidence="2">Muscle</tissue>
    </source>
</reference>
<sequence>MIKQLLLPRKDSWHGKEKTSSDNPHGVWAARGILFRRGSCRSLKEKEKDSLSLLPGRIATLKLKPGKT</sequence>
<feature type="region of interest" description="Disordered" evidence="1">
    <location>
        <begin position="1"/>
        <end position="25"/>
    </location>
</feature>
<accession>A0A3L8SJR6</accession>
<gene>
    <name evidence="2" type="ORF">DV515_00006638</name>
</gene>
<comment type="caution">
    <text evidence="2">The sequence shown here is derived from an EMBL/GenBank/DDBJ whole genome shotgun (WGS) entry which is preliminary data.</text>
</comment>
<keyword evidence="3" id="KW-1185">Reference proteome</keyword>
<protein>
    <submittedName>
        <fullName evidence="2">Uncharacterized protein</fullName>
    </submittedName>
</protein>
<dbReference type="AlphaFoldDB" id="A0A3L8SJR6"/>
<evidence type="ECO:0000313" key="2">
    <source>
        <dbReference type="EMBL" id="RLW03245.1"/>
    </source>
</evidence>
<proteinExistence type="predicted"/>
<evidence type="ECO:0000256" key="1">
    <source>
        <dbReference type="SAM" id="MobiDB-lite"/>
    </source>
</evidence>